<dbReference type="PANTHER" id="PTHR43065">
    <property type="entry name" value="SENSOR HISTIDINE KINASE"/>
    <property type="match status" value="1"/>
</dbReference>
<keyword evidence="7 13" id="KW-0418">Kinase</keyword>
<dbReference type="Gene3D" id="1.10.287.130">
    <property type="match status" value="1"/>
</dbReference>
<evidence type="ECO:0000259" key="12">
    <source>
        <dbReference type="PROSITE" id="PS50885"/>
    </source>
</evidence>
<dbReference type="Gene3D" id="6.10.340.10">
    <property type="match status" value="1"/>
</dbReference>
<dbReference type="SUPFAM" id="SSF158472">
    <property type="entry name" value="HAMP domain-like"/>
    <property type="match status" value="1"/>
</dbReference>
<dbReference type="Proteomes" id="UP000234190">
    <property type="component" value="Unassembled WGS sequence"/>
</dbReference>
<keyword evidence="10" id="KW-0812">Transmembrane</keyword>
<keyword evidence="10" id="KW-0472">Membrane</keyword>
<dbReference type="SMART" id="SM00388">
    <property type="entry name" value="HisKA"/>
    <property type="match status" value="1"/>
</dbReference>
<dbReference type="PROSITE" id="PS50885">
    <property type="entry name" value="HAMP"/>
    <property type="match status" value="1"/>
</dbReference>
<evidence type="ECO:0000256" key="6">
    <source>
        <dbReference type="ARBA" id="ARBA00022741"/>
    </source>
</evidence>
<evidence type="ECO:0000313" key="14">
    <source>
        <dbReference type="Proteomes" id="UP000234190"/>
    </source>
</evidence>
<dbReference type="InterPro" id="IPR003594">
    <property type="entry name" value="HATPase_dom"/>
</dbReference>
<sequence length="797" mass="86827">MEKFHFFNLARRAPALVRWGLRLALFVAACSALALLALLVWSTGNASRYAQQYEALLILNGILAVALISWVAILAARLLRQIRRRQFGARLTARFALYFTLIGILPGAFIYVLSVQFMSKSIESWFNVRVDSALEAGLNLGRAALDSQLADLNSRARDMATRLGSGSDADMAMAITRLRESSDVSEALVFTGNGRLVAFSSAAYGQLLPDLPPSSVMNQLRVSRGYSAAEADEVPASGADPDVPDEAGLHLRVVTPIVTPDRLTTTLGVASDTRWLQVIQPVPDQIARNANQVQQGFRDYQELALSRLGLRKLYGITLTLALIFAVFAAVAVALAVSRRLVRPLLTLAAGTQAVGVGDYRPLPEPPEKDEIGQLTRSFNAMTRQLDEARHMVENNRQQLERSNVYLESVLSNLSSGVLVFDEMFRVTMFNQGAQSILRVDLRSVKGRPLETVDGAFALSQLIRQAFAAHTAVGSEKLYWQQQFELELEAAADNETKKHIVTLLARGTHLSVDGRGNGYLVVFDDISEVISANRTVAWGEVARRLAHEIKNPLTPIQLSAERLAMKLGGRLNDADAAILTRSTNTIVNQVASLKKMVDDFREYARTPPAQMQHININGLIGEVLGLYGWDPAGGAVREDGASVPIAVDFDAEVPEIEGDVTQLRQVIHNLLANARDAALQDHALADARIYVQTRLTKTKSDDGPEHLAVRLTVSDNGSGFAPQVLARVFEPYVTTKAAGTGLGLAIVKKIIEEHGGRIDISNRREGGARISILLTRLVDAASLDVATQGNDNAKKIGR</sequence>
<proteinExistence type="predicted"/>
<dbReference type="InterPro" id="IPR005467">
    <property type="entry name" value="His_kinase_dom"/>
</dbReference>
<keyword evidence="6" id="KW-0547">Nucleotide-binding</keyword>
<evidence type="ECO:0000256" key="9">
    <source>
        <dbReference type="ARBA" id="ARBA00023012"/>
    </source>
</evidence>
<dbReference type="InterPro" id="IPR004358">
    <property type="entry name" value="Sig_transdc_His_kin-like_C"/>
</dbReference>
<reference evidence="13 14" key="1">
    <citation type="submission" date="2017-10" db="EMBL/GenBank/DDBJ databases">
        <title>Two draft genome sequences of Pusillimonas sp. strains isolated from a nitrate- and radionuclide-contaminated groundwater in Russia.</title>
        <authorList>
            <person name="Grouzdev D.S."/>
            <person name="Tourova T.P."/>
            <person name="Goeva M.A."/>
            <person name="Babich T.L."/>
            <person name="Sokolova D.S."/>
            <person name="Abdullin R."/>
            <person name="Poltaraus A.B."/>
            <person name="Toshchakov S.V."/>
            <person name="Nazina T.N."/>
        </authorList>
    </citation>
    <scope>NUCLEOTIDE SEQUENCE [LARGE SCALE GENOMIC DNA]</scope>
    <source>
        <strain evidence="13 14">JR1/69-3-13</strain>
    </source>
</reference>
<dbReference type="Gene3D" id="3.30.565.10">
    <property type="entry name" value="Histidine kinase-like ATPase, C-terminal domain"/>
    <property type="match status" value="1"/>
</dbReference>
<dbReference type="InterPro" id="IPR003660">
    <property type="entry name" value="HAMP_dom"/>
</dbReference>
<accession>A0A2N4U1J4</accession>
<dbReference type="InterPro" id="IPR003661">
    <property type="entry name" value="HisK_dim/P_dom"/>
</dbReference>
<organism evidence="13 14">
    <name type="scientific">Pollutimonas subterranea</name>
    <dbReference type="NCBI Taxonomy" id="2045210"/>
    <lineage>
        <taxon>Bacteria</taxon>
        <taxon>Pseudomonadati</taxon>
        <taxon>Pseudomonadota</taxon>
        <taxon>Betaproteobacteria</taxon>
        <taxon>Burkholderiales</taxon>
        <taxon>Alcaligenaceae</taxon>
        <taxon>Pollutimonas</taxon>
    </lineage>
</organism>
<evidence type="ECO:0000256" key="3">
    <source>
        <dbReference type="ARBA" id="ARBA00012438"/>
    </source>
</evidence>
<dbReference type="Pfam" id="PF13188">
    <property type="entry name" value="PAS_8"/>
    <property type="match status" value="1"/>
</dbReference>
<keyword evidence="9" id="KW-0902">Two-component regulatory system</keyword>
<dbReference type="OrthoDB" id="9815750at2"/>
<dbReference type="SMART" id="SM00304">
    <property type="entry name" value="HAMP"/>
    <property type="match status" value="1"/>
</dbReference>
<keyword evidence="5" id="KW-0808">Transferase</keyword>
<dbReference type="SUPFAM" id="SSF47384">
    <property type="entry name" value="Homodimeric domain of signal transducing histidine kinase"/>
    <property type="match status" value="1"/>
</dbReference>
<keyword evidence="4" id="KW-0597">Phosphoprotein</keyword>
<dbReference type="InterPro" id="IPR017232">
    <property type="entry name" value="NtrY"/>
</dbReference>
<dbReference type="CDD" id="cd00082">
    <property type="entry name" value="HisKA"/>
    <property type="match status" value="1"/>
</dbReference>
<dbReference type="SUPFAM" id="SSF55785">
    <property type="entry name" value="PYP-like sensor domain (PAS domain)"/>
    <property type="match status" value="1"/>
</dbReference>
<evidence type="ECO:0000256" key="4">
    <source>
        <dbReference type="ARBA" id="ARBA00022553"/>
    </source>
</evidence>
<comment type="caution">
    <text evidence="13">The sequence shown here is derived from an EMBL/GenBank/DDBJ whole genome shotgun (WGS) entry which is preliminary data.</text>
</comment>
<evidence type="ECO:0000256" key="7">
    <source>
        <dbReference type="ARBA" id="ARBA00022777"/>
    </source>
</evidence>
<dbReference type="EC" id="2.7.13.3" evidence="3"/>
<evidence type="ECO:0000256" key="5">
    <source>
        <dbReference type="ARBA" id="ARBA00022679"/>
    </source>
</evidence>
<dbReference type="InterPro" id="IPR036890">
    <property type="entry name" value="HATPase_C_sf"/>
</dbReference>
<dbReference type="InterPro" id="IPR035965">
    <property type="entry name" value="PAS-like_dom_sf"/>
</dbReference>
<feature type="domain" description="HAMP" evidence="12">
    <location>
        <begin position="338"/>
        <end position="390"/>
    </location>
</feature>
<evidence type="ECO:0000256" key="8">
    <source>
        <dbReference type="ARBA" id="ARBA00022840"/>
    </source>
</evidence>
<comment type="catalytic activity">
    <reaction evidence="1">
        <text>ATP + protein L-histidine = ADP + protein N-phospho-L-histidine.</text>
        <dbReference type="EC" id="2.7.13.3"/>
    </reaction>
</comment>
<feature type="transmembrane region" description="Helical" evidence="10">
    <location>
        <begin position="56"/>
        <end position="79"/>
    </location>
</feature>
<evidence type="ECO:0000256" key="1">
    <source>
        <dbReference type="ARBA" id="ARBA00000085"/>
    </source>
</evidence>
<dbReference type="Pfam" id="PF00512">
    <property type="entry name" value="HisKA"/>
    <property type="match status" value="1"/>
</dbReference>
<evidence type="ECO:0000313" key="13">
    <source>
        <dbReference type="EMBL" id="PLC48888.1"/>
    </source>
</evidence>
<dbReference type="RefSeq" id="WP_102075021.1">
    <property type="nucleotide sequence ID" value="NZ_PDNW01000015.1"/>
</dbReference>
<dbReference type="GO" id="GO:0005524">
    <property type="term" value="F:ATP binding"/>
    <property type="evidence" value="ECO:0007669"/>
    <property type="project" value="UniProtKB-KW"/>
</dbReference>
<dbReference type="InterPro" id="IPR036097">
    <property type="entry name" value="HisK_dim/P_sf"/>
</dbReference>
<dbReference type="EMBL" id="PDNW01000015">
    <property type="protein sequence ID" value="PLC48888.1"/>
    <property type="molecule type" value="Genomic_DNA"/>
</dbReference>
<evidence type="ECO:0000259" key="11">
    <source>
        <dbReference type="PROSITE" id="PS50109"/>
    </source>
</evidence>
<feature type="transmembrane region" description="Helical" evidence="10">
    <location>
        <begin position="313"/>
        <end position="336"/>
    </location>
</feature>
<protein>
    <recommendedName>
        <fullName evidence="3">histidine kinase</fullName>
        <ecNumber evidence="3">2.7.13.3</ecNumber>
    </recommendedName>
</protein>
<dbReference type="PANTHER" id="PTHR43065:SF10">
    <property type="entry name" value="PEROXIDE STRESS-ACTIVATED HISTIDINE KINASE MAK3"/>
    <property type="match status" value="1"/>
</dbReference>
<gene>
    <name evidence="13" type="ORF">CR159_16280</name>
</gene>
<feature type="transmembrane region" description="Helical" evidence="10">
    <location>
        <begin position="91"/>
        <end position="113"/>
    </location>
</feature>
<dbReference type="InterPro" id="IPR000014">
    <property type="entry name" value="PAS"/>
</dbReference>
<keyword evidence="14" id="KW-1185">Reference proteome</keyword>
<dbReference type="CDD" id="cd06225">
    <property type="entry name" value="HAMP"/>
    <property type="match status" value="1"/>
</dbReference>
<dbReference type="SUPFAM" id="SSF55874">
    <property type="entry name" value="ATPase domain of HSP90 chaperone/DNA topoisomerase II/histidine kinase"/>
    <property type="match status" value="1"/>
</dbReference>
<evidence type="ECO:0000256" key="2">
    <source>
        <dbReference type="ARBA" id="ARBA00004370"/>
    </source>
</evidence>
<dbReference type="PRINTS" id="PR00344">
    <property type="entry name" value="BCTRLSENSOR"/>
</dbReference>
<dbReference type="GO" id="GO:0016020">
    <property type="term" value="C:membrane"/>
    <property type="evidence" value="ECO:0007669"/>
    <property type="project" value="UniProtKB-SubCell"/>
</dbReference>
<feature type="domain" description="Histidine kinase" evidence="11">
    <location>
        <begin position="543"/>
        <end position="777"/>
    </location>
</feature>
<dbReference type="Gene3D" id="3.30.450.20">
    <property type="entry name" value="PAS domain"/>
    <property type="match status" value="1"/>
</dbReference>
<dbReference type="Pfam" id="PF02518">
    <property type="entry name" value="HATPase_c"/>
    <property type="match status" value="1"/>
</dbReference>
<evidence type="ECO:0000256" key="10">
    <source>
        <dbReference type="SAM" id="Phobius"/>
    </source>
</evidence>
<dbReference type="Pfam" id="PF00672">
    <property type="entry name" value="HAMP"/>
    <property type="match status" value="1"/>
</dbReference>
<name>A0A2N4U1J4_9BURK</name>
<keyword evidence="8" id="KW-0067">ATP-binding</keyword>
<dbReference type="SMART" id="SM00387">
    <property type="entry name" value="HATPase_c"/>
    <property type="match status" value="1"/>
</dbReference>
<dbReference type="PROSITE" id="PS50109">
    <property type="entry name" value="HIS_KIN"/>
    <property type="match status" value="1"/>
</dbReference>
<keyword evidence="10" id="KW-1133">Transmembrane helix</keyword>
<comment type="subcellular location">
    <subcellularLocation>
        <location evidence="2">Membrane</location>
    </subcellularLocation>
</comment>
<dbReference type="AlphaFoldDB" id="A0A2N4U1J4"/>
<dbReference type="GO" id="GO:0000155">
    <property type="term" value="F:phosphorelay sensor kinase activity"/>
    <property type="evidence" value="ECO:0007669"/>
    <property type="project" value="InterPro"/>
</dbReference>
<dbReference type="PIRSF" id="PIRSF037532">
    <property type="entry name" value="STHK_NtrY"/>
    <property type="match status" value="1"/>
</dbReference>